<protein>
    <recommendedName>
        <fullName evidence="1">CRAL/TRIO N-terminal domain-containing protein</fullName>
    </recommendedName>
</protein>
<dbReference type="GO" id="GO:1902936">
    <property type="term" value="F:phosphatidylinositol bisphosphate binding"/>
    <property type="evidence" value="ECO:0007669"/>
    <property type="project" value="TreeGrafter"/>
</dbReference>
<dbReference type="Proteomes" id="UP000821853">
    <property type="component" value="Chromosome 4"/>
</dbReference>
<dbReference type="PANTHER" id="PTHR10174:SF130">
    <property type="entry name" value="ALPHA-TOCOPHEROL TRANSFER PROTEIN-LIKE"/>
    <property type="match status" value="1"/>
</dbReference>
<dbReference type="SUPFAM" id="SSF46938">
    <property type="entry name" value="CRAL/TRIO N-terminal domain"/>
    <property type="match status" value="1"/>
</dbReference>
<dbReference type="InterPro" id="IPR011074">
    <property type="entry name" value="CRAL/TRIO_N_dom"/>
</dbReference>
<keyword evidence="3" id="KW-1185">Reference proteome</keyword>
<sequence>MNELFKHGVYLSPGNYVTLGLATGDERLHCPADDSFLVKYLRARKYRVMETFEMIRNYFQARQRLQDYFSDLSPHTVPYRKIFVENRLILVSKLRDRKGRAIVVLKFGKFTQRFTHLAELSRTAPRASFSIAYVKKIALLRITTYLAC</sequence>
<dbReference type="GO" id="GO:0016020">
    <property type="term" value="C:membrane"/>
    <property type="evidence" value="ECO:0007669"/>
    <property type="project" value="TreeGrafter"/>
</dbReference>
<name>A0A9J6GFI4_HAELO</name>
<dbReference type="Pfam" id="PF03765">
    <property type="entry name" value="CRAL_TRIO_N"/>
    <property type="match status" value="1"/>
</dbReference>
<accession>A0A9J6GFI4</accession>
<dbReference type="OrthoDB" id="6480050at2759"/>
<dbReference type="EMBL" id="JABSTR010000006">
    <property type="protein sequence ID" value="KAH9374178.1"/>
    <property type="molecule type" value="Genomic_DNA"/>
</dbReference>
<dbReference type="InterPro" id="IPR036273">
    <property type="entry name" value="CRAL/TRIO_N_dom_sf"/>
</dbReference>
<organism evidence="2 3">
    <name type="scientific">Haemaphysalis longicornis</name>
    <name type="common">Bush tick</name>
    <dbReference type="NCBI Taxonomy" id="44386"/>
    <lineage>
        <taxon>Eukaryota</taxon>
        <taxon>Metazoa</taxon>
        <taxon>Ecdysozoa</taxon>
        <taxon>Arthropoda</taxon>
        <taxon>Chelicerata</taxon>
        <taxon>Arachnida</taxon>
        <taxon>Acari</taxon>
        <taxon>Parasitiformes</taxon>
        <taxon>Ixodida</taxon>
        <taxon>Ixodoidea</taxon>
        <taxon>Ixodidae</taxon>
        <taxon>Haemaphysalinae</taxon>
        <taxon>Haemaphysalis</taxon>
    </lineage>
</organism>
<dbReference type="SMART" id="SM01100">
    <property type="entry name" value="CRAL_TRIO_N"/>
    <property type="match status" value="1"/>
</dbReference>
<dbReference type="VEuPathDB" id="VectorBase:HLOH_040521"/>
<comment type="caution">
    <text evidence="2">The sequence shown here is derived from an EMBL/GenBank/DDBJ whole genome shotgun (WGS) entry which is preliminary data.</text>
</comment>
<dbReference type="AlphaFoldDB" id="A0A9J6GFI4"/>
<evidence type="ECO:0000313" key="3">
    <source>
        <dbReference type="Proteomes" id="UP000821853"/>
    </source>
</evidence>
<feature type="domain" description="CRAL/TRIO N-terminal" evidence="1">
    <location>
        <begin position="33"/>
        <end position="58"/>
    </location>
</feature>
<gene>
    <name evidence="2" type="ORF">HPB48_002361</name>
</gene>
<reference evidence="2 3" key="1">
    <citation type="journal article" date="2020" name="Cell">
        <title>Large-Scale Comparative Analyses of Tick Genomes Elucidate Their Genetic Diversity and Vector Capacities.</title>
        <authorList>
            <consortium name="Tick Genome and Microbiome Consortium (TIGMIC)"/>
            <person name="Jia N."/>
            <person name="Wang J."/>
            <person name="Shi W."/>
            <person name="Du L."/>
            <person name="Sun Y."/>
            <person name="Zhan W."/>
            <person name="Jiang J.F."/>
            <person name="Wang Q."/>
            <person name="Zhang B."/>
            <person name="Ji P."/>
            <person name="Bell-Sakyi L."/>
            <person name="Cui X.M."/>
            <person name="Yuan T.T."/>
            <person name="Jiang B.G."/>
            <person name="Yang W.F."/>
            <person name="Lam T.T."/>
            <person name="Chang Q.C."/>
            <person name="Ding S.J."/>
            <person name="Wang X.J."/>
            <person name="Zhu J.G."/>
            <person name="Ruan X.D."/>
            <person name="Zhao L."/>
            <person name="Wei J.T."/>
            <person name="Ye R.Z."/>
            <person name="Que T.C."/>
            <person name="Du C.H."/>
            <person name="Zhou Y.H."/>
            <person name="Cheng J.X."/>
            <person name="Dai P.F."/>
            <person name="Guo W.B."/>
            <person name="Han X.H."/>
            <person name="Huang E.J."/>
            <person name="Li L.F."/>
            <person name="Wei W."/>
            <person name="Gao Y.C."/>
            <person name="Liu J.Z."/>
            <person name="Shao H.Z."/>
            <person name="Wang X."/>
            <person name="Wang C.C."/>
            <person name="Yang T.C."/>
            <person name="Huo Q.B."/>
            <person name="Li W."/>
            <person name="Chen H.Y."/>
            <person name="Chen S.E."/>
            <person name="Zhou L.G."/>
            <person name="Ni X.B."/>
            <person name="Tian J.H."/>
            <person name="Sheng Y."/>
            <person name="Liu T."/>
            <person name="Pan Y.S."/>
            <person name="Xia L.Y."/>
            <person name="Li J."/>
            <person name="Zhao F."/>
            <person name="Cao W.C."/>
        </authorList>
    </citation>
    <scope>NUCLEOTIDE SEQUENCE [LARGE SCALE GENOMIC DNA]</scope>
    <source>
        <strain evidence="2">HaeL-2018</strain>
    </source>
</reference>
<evidence type="ECO:0000259" key="1">
    <source>
        <dbReference type="SMART" id="SM01100"/>
    </source>
</evidence>
<evidence type="ECO:0000313" key="2">
    <source>
        <dbReference type="EMBL" id="KAH9374178.1"/>
    </source>
</evidence>
<proteinExistence type="predicted"/>
<dbReference type="Gene3D" id="1.10.8.20">
    <property type="entry name" value="N-terminal domain of phosphatidylinositol transfer protein sec14p"/>
    <property type="match status" value="1"/>
</dbReference>
<dbReference type="PANTHER" id="PTHR10174">
    <property type="entry name" value="ALPHA-TOCOPHEROL TRANSFER PROTEIN-RELATED"/>
    <property type="match status" value="1"/>
</dbReference>